<reference evidence="1" key="1">
    <citation type="journal article" date="2014" name="Genome Announc.">
        <title>Draft Genome Sequence of Mycobacterium triplex DSM 44626.</title>
        <authorList>
            <person name="Sassi M."/>
            <person name="Croce O."/>
            <person name="Robert C."/>
            <person name="Raoult D."/>
            <person name="Drancourt M."/>
        </authorList>
    </citation>
    <scope>NUCLEOTIDE SEQUENCE [LARGE SCALE GENOMIC DNA]</scope>
    <source>
        <strain evidence="1">DSM 44626</strain>
    </source>
</reference>
<proteinExistence type="predicted"/>
<sequence length="232" mass="25369">MNQPSRSRSGLVGVDSRRTATATLRRMDASNIELGTVFRFPHDDRPNRVLLHDGDVVMYDVWWPHLNGWGLADLATVRRKRIAYYVTTVATLVEKATELRSEPLSADEQTIHRPDLPFAPLQDAAIAWSSDPAERLTKDGSGLSAPAVYLSPFGPGGGTKPRRRVEAVNGSSFSAEELFGAARAVQAAHLGDESPVTGVGIYRSGLQRGLPEFYLWGSVSRLHETLAAHQNP</sequence>
<dbReference type="AlphaFoldDB" id="A0A024K0P7"/>
<reference evidence="1" key="2">
    <citation type="submission" date="2014-04" db="EMBL/GenBank/DDBJ databases">
        <authorList>
            <person name="Urmite Genomes U."/>
        </authorList>
    </citation>
    <scope>NUCLEOTIDE SEQUENCE</scope>
    <source>
        <strain evidence="1">DSM 44626</strain>
    </source>
</reference>
<name>A0A024K0P7_9MYCO</name>
<dbReference type="Proteomes" id="UP000028880">
    <property type="component" value="Unassembled WGS sequence"/>
</dbReference>
<dbReference type="STRING" id="47839.BN973_03872"/>
<organism evidence="1">
    <name type="scientific">Mycobacterium triplex</name>
    <dbReference type="NCBI Taxonomy" id="47839"/>
    <lineage>
        <taxon>Bacteria</taxon>
        <taxon>Bacillati</taxon>
        <taxon>Actinomycetota</taxon>
        <taxon>Actinomycetes</taxon>
        <taxon>Mycobacteriales</taxon>
        <taxon>Mycobacteriaceae</taxon>
        <taxon>Mycobacterium</taxon>
        <taxon>Mycobacterium simiae complex</taxon>
    </lineage>
</organism>
<dbReference type="EMBL" id="HG964446">
    <property type="protein sequence ID" value="CDO89496.1"/>
    <property type="molecule type" value="Genomic_DNA"/>
</dbReference>
<dbReference type="eggNOG" id="ENOG5030XV7">
    <property type="taxonomic scope" value="Bacteria"/>
</dbReference>
<accession>A0A024K0P7</accession>
<dbReference type="HOGENOM" id="CLU_1193812_0_0_11"/>
<gene>
    <name evidence="1" type="ORF">BN973_03872</name>
</gene>
<evidence type="ECO:0000313" key="1">
    <source>
        <dbReference type="EMBL" id="CDO89496.1"/>
    </source>
</evidence>
<protein>
    <submittedName>
        <fullName evidence="1">Uncharacterized protein</fullName>
    </submittedName>
</protein>